<dbReference type="InterPro" id="IPR002328">
    <property type="entry name" value="ADH_Zn_CS"/>
</dbReference>
<dbReference type="SUPFAM" id="SSF50129">
    <property type="entry name" value="GroES-like"/>
    <property type="match status" value="1"/>
</dbReference>
<comment type="similarity">
    <text evidence="4">Belongs to the zinc-containing alcohol dehydrogenase family.</text>
</comment>
<dbReference type="InterPro" id="IPR050129">
    <property type="entry name" value="Zn_alcohol_dh"/>
</dbReference>
<evidence type="ECO:0000256" key="4">
    <source>
        <dbReference type="RuleBase" id="RU361277"/>
    </source>
</evidence>
<dbReference type="PROSITE" id="PS00059">
    <property type="entry name" value="ADH_ZINC"/>
    <property type="match status" value="1"/>
</dbReference>
<dbReference type="EMBL" id="CP045798">
    <property type="protein sequence ID" value="QNB45171.1"/>
    <property type="molecule type" value="Genomic_DNA"/>
</dbReference>
<accession>A0A7G6DZB7</accession>
<evidence type="ECO:0000256" key="2">
    <source>
        <dbReference type="ARBA" id="ARBA00022833"/>
    </source>
</evidence>
<dbReference type="Proteomes" id="UP000515847">
    <property type="component" value="Chromosome"/>
</dbReference>
<reference evidence="6 7" key="1">
    <citation type="journal article" date="2019" name="Front. Microbiol.">
        <title>Thermoanaerosceptrum fracticalcis gen. nov. sp. nov., a Novel Fumarate-Fermenting Microorganism From a Deep Fractured Carbonate Aquifer of the US Great Basin.</title>
        <authorList>
            <person name="Hamilton-Brehm S.D."/>
            <person name="Stewart L.E."/>
            <person name="Zavarin M."/>
            <person name="Caldwell M."/>
            <person name="Lawson P.A."/>
            <person name="Onstott T.C."/>
            <person name="Grzymski J."/>
            <person name="Neveux I."/>
            <person name="Lollar B.S."/>
            <person name="Russell C.E."/>
            <person name="Moser D.P."/>
        </authorList>
    </citation>
    <scope>NUCLEOTIDE SEQUENCE [LARGE SCALE GENOMIC DNA]</scope>
    <source>
        <strain evidence="6 7">DRI-13</strain>
    </source>
</reference>
<dbReference type="Gene3D" id="3.90.180.10">
    <property type="entry name" value="Medium-chain alcohol dehydrogenases, catalytic domain"/>
    <property type="match status" value="1"/>
</dbReference>
<dbReference type="GO" id="GO:0016491">
    <property type="term" value="F:oxidoreductase activity"/>
    <property type="evidence" value="ECO:0007669"/>
    <property type="project" value="UniProtKB-KW"/>
</dbReference>
<evidence type="ECO:0000259" key="5">
    <source>
        <dbReference type="SMART" id="SM00829"/>
    </source>
</evidence>
<dbReference type="OrthoDB" id="9769198at2"/>
<dbReference type="SUPFAM" id="SSF51735">
    <property type="entry name" value="NAD(P)-binding Rossmann-fold domains"/>
    <property type="match status" value="1"/>
</dbReference>
<dbReference type="KEGG" id="tfr:BR63_01840"/>
<dbReference type="CDD" id="cd08261">
    <property type="entry name" value="Zn_ADH7"/>
    <property type="match status" value="1"/>
</dbReference>
<dbReference type="PANTHER" id="PTHR43401">
    <property type="entry name" value="L-THREONINE 3-DEHYDROGENASE"/>
    <property type="match status" value="1"/>
</dbReference>
<keyword evidence="3" id="KW-0560">Oxidoreductase</keyword>
<sequence>MMKAVYIVEPHVIEYRDIPEPPAPLDDEVTIELKAAGICGTDVHIYHGVHAAAKYPRIPGHELVGIITAVGSEVKELQIGDRVAIDPVVSCGQCFLCQEGRHNICHQVMCLGVQTDGGFTEKINVKAERVYKFNPQIPWEEAALVEPYSIGAQMVDRGRITANDRVLIIGGGPIGLTVLQIAQNVQGAQVIVADILPNRLELAKEMGALAVINPQGKSAIQESYDYWSQGPNVIVDAVGSAKILEQTVQEAPHGTRIIEIGFNSEESRIRPVDITKKELEIIGSRMNKHKFPEVLQWFKEGKIQPRLLISHRFSYTELDKAMGIIEKEPTKVCKVILDF</sequence>
<dbReference type="RefSeq" id="WP_081908326.1">
    <property type="nucleotide sequence ID" value="NZ_CP045798.1"/>
</dbReference>
<dbReference type="InterPro" id="IPR013149">
    <property type="entry name" value="ADH-like_C"/>
</dbReference>
<evidence type="ECO:0000313" key="7">
    <source>
        <dbReference type="Proteomes" id="UP000515847"/>
    </source>
</evidence>
<dbReference type="PANTHER" id="PTHR43401:SF2">
    <property type="entry name" value="L-THREONINE 3-DEHYDROGENASE"/>
    <property type="match status" value="1"/>
</dbReference>
<evidence type="ECO:0000256" key="3">
    <source>
        <dbReference type="ARBA" id="ARBA00023002"/>
    </source>
</evidence>
<organism evidence="6 7">
    <name type="scientific">Thermanaerosceptrum fracticalcis</name>
    <dbReference type="NCBI Taxonomy" id="1712410"/>
    <lineage>
        <taxon>Bacteria</taxon>
        <taxon>Bacillati</taxon>
        <taxon>Bacillota</taxon>
        <taxon>Clostridia</taxon>
        <taxon>Eubacteriales</taxon>
        <taxon>Peptococcaceae</taxon>
        <taxon>Thermanaerosceptrum</taxon>
    </lineage>
</organism>
<dbReference type="InterPro" id="IPR020843">
    <property type="entry name" value="ER"/>
</dbReference>
<dbReference type="InterPro" id="IPR036291">
    <property type="entry name" value="NAD(P)-bd_dom_sf"/>
</dbReference>
<dbReference type="InterPro" id="IPR013154">
    <property type="entry name" value="ADH-like_N"/>
</dbReference>
<keyword evidence="7" id="KW-1185">Reference proteome</keyword>
<keyword evidence="2 4" id="KW-0862">Zinc</keyword>
<dbReference type="Pfam" id="PF00107">
    <property type="entry name" value="ADH_zinc_N"/>
    <property type="match status" value="1"/>
</dbReference>
<evidence type="ECO:0000256" key="1">
    <source>
        <dbReference type="ARBA" id="ARBA00022723"/>
    </source>
</evidence>
<comment type="cofactor">
    <cofactor evidence="4">
        <name>Zn(2+)</name>
        <dbReference type="ChEBI" id="CHEBI:29105"/>
    </cofactor>
</comment>
<dbReference type="SMART" id="SM00829">
    <property type="entry name" value="PKS_ER"/>
    <property type="match status" value="1"/>
</dbReference>
<feature type="domain" description="Enoyl reductase (ER)" evidence="5">
    <location>
        <begin position="11"/>
        <end position="337"/>
    </location>
</feature>
<name>A0A7G6DZB7_THEFR</name>
<dbReference type="InterPro" id="IPR011032">
    <property type="entry name" value="GroES-like_sf"/>
</dbReference>
<proteinExistence type="inferred from homology"/>
<dbReference type="Gene3D" id="3.40.50.720">
    <property type="entry name" value="NAD(P)-binding Rossmann-like Domain"/>
    <property type="match status" value="1"/>
</dbReference>
<evidence type="ECO:0000313" key="6">
    <source>
        <dbReference type="EMBL" id="QNB45171.1"/>
    </source>
</evidence>
<gene>
    <name evidence="6" type="ORF">BR63_01840</name>
</gene>
<dbReference type="GO" id="GO:0008270">
    <property type="term" value="F:zinc ion binding"/>
    <property type="evidence" value="ECO:0007669"/>
    <property type="project" value="InterPro"/>
</dbReference>
<keyword evidence="1 4" id="KW-0479">Metal-binding</keyword>
<protein>
    <submittedName>
        <fullName evidence="6">Alcohol dehydrogenase catalytic domain-containing protein</fullName>
    </submittedName>
</protein>
<dbReference type="Pfam" id="PF08240">
    <property type="entry name" value="ADH_N"/>
    <property type="match status" value="1"/>
</dbReference>
<dbReference type="AlphaFoldDB" id="A0A7G6DZB7"/>